<name>A0ABS2YIN3_POLSP</name>
<keyword evidence="3" id="KW-1185">Reference proteome</keyword>
<evidence type="ECO:0000256" key="1">
    <source>
        <dbReference type="ARBA" id="ARBA00009482"/>
    </source>
</evidence>
<dbReference type="Proteomes" id="UP001166093">
    <property type="component" value="Unassembled WGS sequence"/>
</dbReference>
<comment type="similarity">
    <text evidence="1">Belongs to the WD repeat coronin family.</text>
</comment>
<dbReference type="PANTHER" id="PTHR10856:SF20">
    <property type="entry name" value="CORONIN-7"/>
    <property type="match status" value="1"/>
</dbReference>
<proteinExistence type="inferred from homology"/>
<dbReference type="SMART" id="SM01167">
    <property type="entry name" value="DUF1900"/>
    <property type="match status" value="1"/>
</dbReference>
<accession>A0ABS2YIN3</accession>
<dbReference type="EMBL" id="JAAWVQ010155826">
    <property type="protein sequence ID" value="MBN3286166.1"/>
    <property type="molecule type" value="Genomic_DNA"/>
</dbReference>
<gene>
    <name evidence="2" type="primary">Coro7_0</name>
    <name evidence="2" type="ORF">GTO93_0000149</name>
</gene>
<evidence type="ECO:0000313" key="2">
    <source>
        <dbReference type="EMBL" id="MBN3286166.1"/>
    </source>
</evidence>
<feature type="non-terminal residue" evidence="2">
    <location>
        <position position="116"/>
    </location>
</feature>
<protein>
    <submittedName>
        <fullName evidence="2">CORO7 protein</fullName>
    </submittedName>
</protein>
<dbReference type="InterPro" id="IPR015943">
    <property type="entry name" value="WD40/YVTN_repeat-like_dom_sf"/>
</dbReference>
<dbReference type="InterPro" id="IPR015505">
    <property type="entry name" value="Coronin"/>
</dbReference>
<reference evidence="2" key="1">
    <citation type="journal article" date="2021" name="Cell">
        <title>Tracing the genetic footprints of vertebrate landing in non-teleost ray-finned fishes.</title>
        <authorList>
            <person name="Bi X."/>
            <person name="Wang K."/>
            <person name="Yang L."/>
            <person name="Pan H."/>
            <person name="Jiang H."/>
            <person name="Wei Q."/>
            <person name="Fang M."/>
            <person name="Yu H."/>
            <person name="Zhu C."/>
            <person name="Cai Y."/>
            <person name="He Y."/>
            <person name="Gan X."/>
            <person name="Zeng H."/>
            <person name="Yu D."/>
            <person name="Zhu Y."/>
            <person name="Jiang H."/>
            <person name="Qiu Q."/>
            <person name="Yang H."/>
            <person name="Zhang Y.E."/>
            <person name="Wang W."/>
            <person name="Zhu M."/>
            <person name="He S."/>
            <person name="Zhang G."/>
        </authorList>
    </citation>
    <scope>NUCLEOTIDE SEQUENCE</scope>
    <source>
        <strain evidence="2">Pddl_001</strain>
    </source>
</reference>
<dbReference type="PANTHER" id="PTHR10856">
    <property type="entry name" value="CORONIN"/>
    <property type="match status" value="1"/>
</dbReference>
<evidence type="ECO:0000313" key="3">
    <source>
        <dbReference type="Proteomes" id="UP001166093"/>
    </source>
</evidence>
<sequence length="116" mass="12722">SRSERQLYLYAVGSLSSGPLATVSTDVSPSTLIPFYDEDTSTVFLTGKGDTRVYVYEITPESPHFLECSSFNSSDPHKVPTMHSCQPLVHTEHFGAGSGDLVLDKKTAWFCTMKLA</sequence>
<comment type="caution">
    <text evidence="2">The sequence shown here is derived from an EMBL/GenBank/DDBJ whole genome shotgun (WGS) entry which is preliminary data.</text>
</comment>
<feature type="non-terminal residue" evidence="2">
    <location>
        <position position="1"/>
    </location>
</feature>
<organism evidence="2 3">
    <name type="scientific">Polyodon spathula</name>
    <name type="common">North American paddlefish</name>
    <name type="synonym">Squalus spathula</name>
    <dbReference type="NCBI Taxonomy" id="7913"/>
    <lineage>
        <taxon>Eukaryota</taxon>
        <taxon>Metazoa</taxon>
        <taxon>Chordata</taxon>
        <taxon>Craniata</taxon>
        <taxon>Vertebrata</taxon>
        <taxon>Euteleostomi</taxon>
        <taxon>Actinopterygii</taxon>
        <taxon>Chondrostei</taxon>
        <taxon>Acipenseriformes</taxon>
        <taxon>Polyodontidae</taxon>
        <taxon>Polyodon</taxon>
    </lineage>
</organism>
<dbReference type="Gene3D" id="2.130.10.10">
    <property type="entry name" value="YVTN repeat-like/Quinoprotein amine dehydrogenase"/>
    <property type="match status" value="1"/>
</dbReference>